<evidence type="ECO:0000313" key="14">
    <source>
        <dbReference type="EMBL" id="KAL5108071.1"/>
    </source>
</evidence>
<proteinExistence type="inferred from homology"/>
<keyword evidence="15" id="KW-1185">Reference proteome</keyword>
<dbReference type="Pfam" id="PF00858">
    <property type="entry name" value="ASC"/>
    <property type="match status" value="2"/>
</dbReference>
<feature type="transmembrane region" description="Helical" evidence="13">
    <location>
        <begin position="483"/>
        <end position="508"/>
    </location>
</feature>
<evidence type="ECO:0000256" key="10">
    <source>
        <dbReference type="ARBA" id="ARBA00023303"/>
    </source>
</evidence>
<name>A0ABR4QEW8_9CEST</name>
<evidence type="ECO:0000256" key="13">
    <source>
        <dbReference type="SAM" id="Phobius"/>
    </source>
</evidence>
<dbReference type="InterPro" id="IPR001873">
    <property type="entry name" value="ENaC"/>
</dbReference>
<evidence type="ECO:0000256" key="8">
    <source>
        <dbReference type="ARBA" id="ARBA00023136"/>
    </source>
</evidence>
<evidence type="ECO:0000256" key="12">
    <source>
        <dbReference type="SAM" id="MobiDB-lite"/>
    </source>
</evidence>
<sequence length="638" mass="71500">MSLPSEVFSQSSLVPIAKIASAPTRLQRIIWVIISTAMFIGLCSCITLVIIQYCMHQTVFQLDYSGRHTVYDQIPGITICPDPQEIHRLFNHARKVRGWPEANKKTEQGTVPWLIPAVNKELLKLITTNRALDPPGAIGHYLPSGSLYWDTQVVAKSPIYRVLHNFSVAFHIKPANVVNNYQLFVLEQVPNVRQFMCTTFELTTRRPELGWSYVEITIQQDMHTASIATGTTNSVKPRGTTFGIIAHERGELPFSAYDRNIYTTLAPESEVSIYYSKSVTRRANTARSPCHDGADAAWLAETLEETGKNGTFLDFLDRGRLNIKKKRAWPTNNVPYLLDNEATDMHTNELRQPTTQKSAKAVSLFNTEFLYSREACGWKVCCMKVALECGCTCTMDWLLSTATEKCPNDRCERTQCSDSPVLYSQCPMPCVISKFIKQNLLVIEPPDSKLPANTSKFKLIRSENVQVAAEEEIYSLAKLFSEIGGLCSLFIGFSCIFIFEFLEAMLLIRRGDKKAIQRPKEKHGSEDGSTDTNDTKSKSRTERSPVMSNHHLGQIQQPPLLPSPAPLSQPPPEEGVTLPVILRSGLTSTNHRNGVERLTAAEMSSMKEGSYLLADSQGLSKAQLLTLIRKKKLRLHLI</sequence>
<feature type="transmembrane region" description="Helical" evidence="13">
    <location>
        <begin position="29"/>
        <end position="51"/>
    </location>
</feature>
<evidence type="ECO:0000256" key="3">
    <source>
        <dbReference type="ARBA" id="ARBA00022461"/>
    </source>
</evidence>
<evidence type="ECO:0000313" key="15">
    <source>
        <dbReference type="Proteomes" id="UP001651158"/>
    </source>
</evidence>
<keyword evidence="2 11" id="KW-0813">Transport</keyword>
<dbReference type="EMBL" id="JAKROA010000004">
    <property type="protein sequence ID" value="KAL5108071.1"/>
    <property type="molecule type" value="Genomic_DNA"/>
</dbReference>
<evidence type="ECO:0000256" key="4">
    <source>
        <dbReference type="ARBA" id="ARBA00022692"/>
    </source>
</evidence>
<comment type="caution">
    <text evidence="14">The sequence shown here is derived from an EMBL/GenBank/DDBJ whole genome shotgun (WGS) entry which is preliminary data.</text>
</comment>
<dbReference type="PANTHER" id="PTHR11690">
    <property type="entry name" value="AMILORIDE-SENSITIVE SODIUM CHANNEL-RELATED"/>
    <property type="match status" value="1"/>
</dbReference>
<feature type="compositionally biased region" description="Basic and acidic residues" evidence="12">
    <location>
        <begin position="533"/>
        <end position="543"/>
    </location>
</feature>
<keyword evidence="8 13" id="KW-0472">Membrane</keyword>
<feature type="compositionally biased region" description="Basic and acidic residues" evidence="12">
    <location>
        <begin position="515"/>
        <end position="526"/>
    </location>
</feature>
<protein>
    <submittedName>
        <fullName evidence="14">Uncharacterized protein</fullName>
    </submittedName>
</protein>
<feature type="region of interest" description="Disordered" evidence="12">
    <location>
        <begin position="515"/>
        <end position="576"/>
    </location>
</feature>
<evidence type="ECO:0000256" key="7">
    <source>
        <dbReference type="ARBA" id="ARBA00023065"/>
    </source>
</evidence>
<dbReference type="Gene3D" id="1.10.287.770">
    <property type="entry name" value="YojJ-like"/>
    <property type="match status" value="1"/>
</dbReference>
<dbReference type="Proteomes" id="UP001651158">
    <property type="component" value="Unassembled WGS sequence"/>
</dbReference>
<evidence type="ECO:0000256" key="6">
    <source>
        <dbReference type="ARBA" id="ARBA00023053"/>
    </source>
</evidence>
<evidence type="ECO:0000256" key="1">
    <source>
        <dbReference type="ARBA" id="ARBA00004141"/>
    </source>
</evidence>
<evidence type="ECO:0000256" key="9">
    <source>
        <dbReference type="ARBA" id="ARBA00023201"/>
    </source>
</evidence>
<keyword evidence="3 11" id="KW-0894">Sodium channel</keyword>
<dbReference type="PANTHER" id="PTHR11690:SF248">
    <property type="entry name" value="PICKPOCKET 17, ISOFORM A"/>
    <property type="match status" value="1"/>
</dbReference>
<keyword evidence="4 11" id="KW-0812">Transmembrane</keyword>
<keyword evidence="5 13" id="KW-1133">Transmembrane helix</keyword>
<keyword evidence="7 11" id="KW-0406">Ion transport</keyword>
<evidence type="ECO:0000256" key="11">
    <source>
        <dbReference type="RuleBase" id="RU000679"/>
    </source>
</evidence>
<feature type="compositionally biased region" description="Pro residues" evidence="12">
    <location>
        <begin position="559"/>
        <end position="573"/>
    </location>
</feature>
<organism evidence="14 15">
    <name type="scientific">Taenia crassiceps</name>
    <dbReference type="NCBI Taxonomy" id="6207"/>
    <lineage>
        <taxon>Eukaryota</taxon>
        <taxon>Metazoa</taxon>
        <taxon>Spiralia</taxon>
        <taxon>Lophotrochozoa</taxon>
        <taxon>Platyhelminthes</taxon>
        <taxon>Cestoda</taxon>
        <taxon>Eucestoda</taxon>
        <taxon>Cyclophyllidea</taxon>
        <taxon>Taeniidae</taxon>
        <taxon>Taenia</taxon>
    </lineage>
</organism>
<evidence type="ECO:0000256" key="2">
    <source>
        <dbReference type="ARBA" id="ARBA00022448"/>
    </source>
</evidence>
<evidence type="ECO:0000256" key="5">
    <source>
        <dbReference type="ARBA" id="ARBA00022989"/>
    </source>
</evidence>
<keyword evidence="6" id="KW-0915">Sodium</keyword>
<keyword evidence="9 11" id="KW-0739">Sodium transport</keyword>
<comment type="similarity">
    <text evidence="11">Belongs to the amiloride-sensitive sodium channel (TC 1.A.6) family.</text>
</comment>
<comment type="subcellular location">
    <subcellularLocation>
        <location evidence="1">Membrane</location>
        <topology evidence="1">Multi-pass membrane protein</topology>
    </subcellularLocation>
</comment>
<keyword evidence="10 11" id="KW-0407">Ion channel</keyword>
<gene>
    <name evidence="14" type="ORF">TcWFU_008252</name>
</gene>
<reference evidence="14 15" key="1">
    <citation type="journal article" date="2022" name="Front. Cell. Infect. Microbiol.">
        <title>The Genomes of Two Strains of Taenia crassiceps the Animal Model for the Study of Human Cysticercosis.</title>
        <authorList>
            <person name="Bobes R.J."/>
            <person name="Estrada K."/>
            <person name="Rios-Valencia D.G."/>
            <person name="Calderon-Gallegos A."/>
            <person name="de la Torre P."/>
            <person name="Carrero J.C."/>
            <person name="Sanchez-Flores A."/>
            <person name="Laclette J.P."/>
        </authorList>
    </citation>
    <scope>NUCLEOTIDE SEQUENCE [LARGE SCALE GENOMIC DNA]</scope>
    <source>
        <strain evidence="14">WFUcys</strain>
    </source>
</reference>
<accession>A0ABR4QEW8</accession>